<name>A0A1H3EV20_EUBBA</name>
<feature type="binding site" evidence="11">
    <location>
        <position position="243"/>
    </location>
    <ligand>
        <name>substrate</name>
    </ligand>
</feature>
<sequence length="374" mass="39808">MIIKNAAVFTPDNCFKQQDLVIDGPIIAAGPGTASHRVLDAQGLYAIPGLIDLHLHGAMDADFCDGTPESLATIAQYEAQNGITAFTPASMTLPEAQLTNIFSNARDHKPQSGAMLLGINMEGPFLSQEKKGAQNADYLQMPNWEMYNRLMAASGRSIRLMTIAPELPGAMDFIHHTAGQTVLALGHTTADYDMARTAFEVGACHVTHLFNAMPPFGHREPGVVGAAFDHLDATVELISDGIHVNPAMVRAAFKLFGPDRVILISDTMRAAGLADGDYSLGGQPVKVVRGRATLSNGTIAGSTTNLMDCLRQAVSFGIPLERAVQAATLNPARRIGETQLGKLAPGCLANVVLLDQDLNIVTVMIKGEVYPHSA</sequence>
<keyword evidence="15" id="KW-1185">Reference proteome</keyword>
<evidence type="ECO:0000313" key="15">
    <source>
        <dbReference type="Proteomes" id="UP000199652"/>
    </source>
</evidence>
<comment type="pathway">
    <text evidence="8">Amino-sugar metabolism; N-acetylneuraminate degradation; D-fructose 6-phosphate from N-acetylneuraminate: step 4/5.</text>
</comment>
<evidence type="ECO:0000256" key="4">
    <source>
        <dbReference type="ARBA" id="ARBA00022723"/>
    </source>
</evidence>
<dbReference type="GO" id="GO:0008448">
    <property type="term" value="F:N-acetylglucosamine-6-phosphate deacetylase activity"/>
    <property type="evidence" value="ECO:0007669"/>
    <property type="project" value="UniProtKB-EC"/>
</dbReference>
<organism evidence="14 15">
    <name type="scientific">Eubacterium barkeri</name>
    <name type="common">Clostridium barkeri</name>
    <dbReference type="NCBI Taxonomy" id="1528"/>
    <lineage>
        <taxon>Bacteria</taxon>
        <taxon>Bacillati</taxon>
        <taxon>Bacillota</taxon>
        <taxon>Clostridia</taxon>
        <taxon>Eubacteriales</taxon>
        <taxon>Eubacteriaceae</taxon>
        <taxon>Eubacterium</taxon>
    </lineage>
</organism>
<evidence type="ECO:0000256" key="5">
    <source>
        <dbReference type="ARBA" id="ARBA00022801"/>
    </source>
</evidence>
<dbReference type="OrthoDB" id="9776488at2"/>
<evidence type="ECO:0000256" key="1">
    <source>
        <dbReference type="ARBA" id="ARBA00010716"/>
    </source>
</evidence>
<reference evidence="15" key="1">
    <citation type="submission" date="2016-10" db="EMBL/GenBank/DDBJ databases">
        <authorList>
            <person name="Varghese N."/>
            <person name="Submissions S."/>
        </authorList>
    </citation>
    <scope>NUCLEOTIDE SEQUENCE [LARGE SCALE GENOMIC DNA]</scope>
    <source>
        <strain evidence="15">VPI 5359</strain>
    </source>
</reference>
<feature type="active site" description="Proton donor/acceptor" evidence="10">
    <location>
        <position position="266"/>
    </location>
</feature>
<dbReference type="PANTHER" id="PTHR11113">
    <property type="entry name" value="N-ACETYLGLUCOSAMINE-6-PHOSPHATE DEACETYLASE"/>
    <property type="match status" value="1"/>
</dbReference>
<comment type="catalytic activity">
    <reaction evidence="7">
        <text>N-acetyl-D-glucosamine 6-phosphate + H2O = D-glucosamine 6-phosphate + acetate</text>
        <dbReference type="Rhea" id="RHEA:22936"/>
        <dbReference type="ChEBI" id="CHEBI:15377"/>
        <dbReference type="ChEBI" id="CHEBI:30089"/>
        <dbReference type="ChEBI" id="CHEBI:57513"/>
        <dbReference type="ChEBI" id="CHEBI:58725"/>
        <dbReference type="EC" id="3.5.1.25"/>
    </reaction>
</comment>
<feature type="binding site" evidence="11">
    <location>
        <begin position="299"/>
        <end position="301"/>
    </location>
    <ligand>
        <name>substrate</name>
    </ligand>
</feature>
<evidence type="ECO:0000256" key="2">
    <source>
        <dbReference type="ARBA" id="ARBA00011899"/>
    </source>
</evidence>
<gene>
    <name evidence="14" type="ORF">SAMN04488579_10841</name>
</gene>
<feature type="binding site" evidence="12">
    <location>
        <position position="187"/>
    </location>
    <ligand>
        <name>Zn(2+)</name>
        <dbReference type="ChEBI" id="CHEBI:29105"/>
    </ligand>
</feature>
<dbReference type="STRING" id="1528.SAMN04488579_10841"/>
<evidence type="ECO:0000259" key="13">
    <source>
        <dbReference type="Pfam" id="PF01979"/>
    </source>
</evidence>
<keyword evidence="4 12" id="KW-0479">Metal-binding</keyword>
<feature type="binding site" evidence="12">
    <location>
        <position position="208"/>
    </location>
    <ligand>
        <name>Zn(2+)</name>
        <dbReference type="ChEBI" id="CHEBI:29105"/>
    </ligand>
</feature>
<feature type="binding site" evidence="11">
    <location>
        <position position="133"/>
    </location>
    <ligand>
        <name>substrate</name>
    </ligand>
</feature>
<evidence type="ECO:0000256" key="7">
    <source>
        <dbReference type="ARBA" id="ARBA00047647"/>
    </source>
</evidence>
<evidence type="ECO:0000256" key="12">
    <source>
        <dbReference type="PIRSR" id="PIRSR038994-3"/>
    </source>
</evidence>
<dbReference type="SUPFAM" id="SSF51556">
    <property type="entry name" value="Metallo-dependent hydrolases"/>
    <property type="match status" value="1"/>
</dbReference>
<dbReference type="GO" id="GO:0006046">
    <property type="term" value="P:N-acetylglucosamine catabolic process"/>
    <property type="evidence" value="ECO:0007669"/>
    <property type="project" value="TreeGrafter"/>
</dbReference>
<dbReference type="GO" id="GO:0046872">
    <property type="term" value="F:metal ion binding"/>
    <property type="evidence" value="ECO:0007669"/>
    <property type="project" value="UniProtKB-KW"/>
</dbReference>
<dbReference type="Proteomes" id="UP000199652">
    <property type="component" value="Unassembled WGS sequence"/>
</dbReference>
<dbReference type="PIRSF" id="PIRSF038994">
    <property type="entry name" value="NagA"/>
    <property type="match status" value="1"/>
</dbReference>
<evidence type="ECO:0000256" key="3">
    <source>
        <dbReference type="ARBA" id="ARBA00018029"/>
    </source>
</evidence>
<dbReference type="Gene3D" id="3.20.20.140">
    <property type="entry name" value="Metal-dependent hydrolases"/>
    <property type="match status" value="1"/>
</dbReference>
<dbReference type="Gene3D" id="2.30.40.10">
    <property type="entry name" value="Urease, subunit C, domain 1"/>
    <property type="match status" value="1"/>
</dbReference>
<feature type="binding site" evidence="11">
    <location>
        <begin position="211"/>
        <end position="212"/>
    </location>
    <ligand>
        <name>substrate</name>
    </ligand>
</feature>
<dbReference type="InterPro" id="IPR003764">
    <property type="entry name" value="GlcNAc_6-P_deAcase"/>
</dbReference>
<feature type="domain" description="Amidohydrolase-related" evidence="13">
    <location>
        <begin position="46"/>
        <end position="369"/>
    </location>
</feature>
<accession>A0A1H3EV20</accession>
<dbReference type="InterPro" id="IPR006680">
    <property type="entry name" value="Amidohydro-rel"/>
</dbReference>
<dbReference type="FunFam" id="3.20.20.140:FF:000004">
    <property type="entry name" value="N-acetylglucosamine-6-phosphate deacetylase"/>
    <property type="match status" value="1"/>
</dbReference>
<protein>
    <recommendedName>
        <fullName evidence="3">N-acetylglucosamine-6-phosphate deacetylase</fullName>
        <ecNumber evidence="2">3.5.1.25</ecNumber>
    </recommendedName>
</protein>
<dbReference type="NCBIfam" id="TIGR00221">
    <property type="entry name" value="nagA"/>
    <property type="match status" value="1"/>
</dbReference>
<dbReference type="Pfam" id="PF01979">
    <property type="entry name" value="Amidohydro_1"/>
    <property type="match status" value="1"/>
</dbReference>
<comment type="cofactor">
    <cofactor evidence="12">
        <name>a divalent metal cation</name>
        <dbReference type="ChEBI" id="CHEBI:60240"/>
    </cofactor>
    <text evidence="12">Binds 1 divalent metal cation per subunit.</text>
</comment>
<dbReference type="PANTHER" id="PTHR11113:SF14">
    <property type="entry name" value="N-ACETYLGLUCOSAMINE-6-PHOSPHATE DEACETYLASE"/>
    <property type="match status" value="1"/>
</dbReference>
<dbReference type="CDD" id="cd00854">
    <property type="entry name" value="NagA"/>
    <property type="match status" value="1"/>
</dbReference>
<evidence type="ECO:0000256" key="8">
    <source>
        <dbReference type="ARBA" id="ARBA00060590"/>
    </source>
</evidence>
<dbReference type="InterPro" id="IPR011059">
    <property type="entry name" value="Metal-dep_hydrolase_composite"/>
</dbReference>
<evidence type="ECO:0000256" key="11">
    <source>
        <dbReference type="PIRSR" id="PIRSR038994-2"/>
    </source>
</evidence>
<dbReference type="EC" id="3.5.1.25" evidence="2"/>
<dbReference type="SUPFAM" id="SSF51338">
    <property type="entry name" value="Composite domain of metallo-dependent hydrolases"/>
    <property type="match status" value="1"/>
</dbReference>
<comment type="similarity">
    <text evidence="1 9">Belongs to the metallo-dependent hydrolases superfamily. NagA family.</text>
</comment>
<dbReference type="EMBL" id="FNOU01000008">
    <property type="protein sequence ID" value="SDX81938.1"/>
    <property type="molecule type" value="Genomic_DNA"/>
</dbReference>
<proteinExistence type="inferred from homology"/>
<keyword evidence="5 9" id="KW-0378">Hydrolase</keyword>
<evidence type="ECO:0000256" key="9">
    <source>
        <dbReference type="PIRNR" id="PIRNR038994"/>
    </source>
</evidence>
<evidence type="ECO:0000256" key="6">
    <source>
        <dbReference type="ARBA" id="ARBA00023277"/>
    </source>
</evidence>
<evidence type="ECO:0000256" key="10">
    <source>
        <dbReference type="PIRSR" id="PIRSR038994-1"/>
    </source>
</evidence>
<dbReference type="InterPro" id="IPR032466">
    <property type="entry name" value="Metal_Hydrolase"/>
</dbReference>
<dbReference type="AlphaFoldDB" id="A0A1H3EV20"/>
<keyword evidence="6 9" id="KW-0119">Carbohydrate metabolism</keyword>
<feature type="binding site" evidence="11">
    <location>
        <position position="219"/>
    </location>
    <ligand>
        <name>substrate</name>
    </ligand>
</feature>
<evidence type="ECO:0000313" key="14">
    <source>
        <dbReference type="EMBL" id="SDX81938.1"/>
    </source>
</evidence>
<dbReference type="RefSeq" id="WP_090244612.1">
    <property type="nucleotide sequence ID" value="NZ_FNOU01000008.1"/>
</dbReference>
<feature type="binding site" evidence="12">
    <location>
        <position position="122"/>
    </location>
    <ligand>
        <name>Zn(2+)</name>
        <dbReference type="ChEBI" id="CHEBI:29105"/>
    </ligand>
</feature>